<gene>
    <name evidence="2" type="ORF">METZ01_LOCUS20160</name>
</gene>
<accession>A0A381PJV8</accession>
<dbReference type="EMBL" id="UINC01001008">
    <property type="protein sequence ID" value="SUZ67306.1"/>
    <property type="molecule type" value="Genomic_DNA"/>
</dbReference>
<protein>
    <submittedName>
        <fullName evidence="2">Uncharacterized protein</fullName>
    </submittedName>
</protein>
<organism evidence="2">
    <name type="scientific">marine metagenome</name>
    <dbReference type="NCBI Taxonomy" id="408172"/>
    <lineage>
        <taxon>unclassified sequences</taxon>
        <taxon>metagenomes</taxon>
        <taxon>ecological metagenomes</taxon>
    </lineage>
</organism>
<evidence type="ECO:0000313" key="2">
    <source>
        <dbReference type="EMBL" id="SUZ67306.1"/>
    </source>
</evidence>
<feature type="region of interest" description="Disordered" evidence="1">
    <location>
        <begin position="1"/>
        <end position="31"/>
    </location>
</feature>
<reference evidence="2" key="1">
    <citation type="submission" date="2018-05" db="EMBL/GenBank/DDBJ databases">
        <authorList>
            <person name="Lanie J.A."/>
            <person name="Ng W.-L."/>
            <person name="Kazmierczak K.M."/>
            <person name="Andrzejewski T.M."/>
            <person name="Davidsen T.M."/>
            <person name="Wayne K.J."/>
            <person name="Tettelin H."/>
            <person name="Glass J.I."/>
            <person name="Rusch D."/>
            <person name="Podicherti R."/>
            <person name="Tsui H.-C.T."/>
            <person name="Winkler M.E."/>
        </authorList>
    </citation>
    <scope>NUCLEOTIDE SEQUENCE</scope>
</reference>
<name>A0A381PJV8_9ZZZZ</name>
<dbReference type="AlphaFoldDB" id="A0A381PJV8"/>
<proteinExistence type="predicted"/>
<sequence>MNYPSELGAGREAAHGCCHHQHDPEEGAPDACEKQGTCCQRQRDQPGLELSL</sequence>
<evidence type="ECO:0000256" key="1">
    <source>
        <dbReference type="SAM" id="MobiDB-lite"/>
    </source>
</evidence>